<evidence type="ECO:0000259" key="8">
    <source>
        <dbReference type="PROSITE" id="PS51471"/>
    </source>
</evidence>
<dbReference type="SMART" id="SM00702">
    <property type="entry name" value="P4Hc"/>
    <property type="match status" value="1"/>
</dbReference>
<name>A0AAV2J353_KNICA</name>
<evidence type="ECO:0000256" key="2">
    <source>
        <dbReference type="ARBA" id="ARBA00022723"/>
    </source>
</evidence>
<dbReference type="PANTHER" id="PTHR10869:SF223">
    <property type="entry name" value="PROLYL 4-HYDROXYLASE SUBUNIT ALPHA-3"/>
    <property type="match status" value="1"/>
</dbReference>
<evidence type="ECO:0000313" key="9">
    <source>
        <dbReference type="EMBL" id="CAL1571090.1"/>
    </source>
</evidence>
<gene>
    <name evidence="9" type="ORF">KC01_LOCUS3258</name>
</gene>
<evidence type="ECO:0000256" key="5">
    <source>
        <dbReference type="ARBA" id="ARBA00023002"/>
    </source>
</evidence>
<keyword evidence="2" id="KW-0479">Metal-binding</keyword>
<protein>
    <recommendedName>
        <fullName evidence="8">Fe2OG dioxygenase domain-containing protein</fullName>
    </recommendedName>
</protein>
<dbReference type="GO" id="GO:0005783">
    <property type="term" value="C:endoplasmic reticulum"/>
    <property type="evidence" value="ECO:0007669"/>
    <property type="project" value="TreeGrafter"/>
</dbReference>
<evidence type="ECO:0000256" key="1">
    <source>
        <dbReference type="ARBA" id="ARBA00001961"/>
    </source>
</evidence>
<comment type="cofactor">
    <cofactor evidence="1">
        <name>L-ascorbate</name>
        <dbReference type="ChEBI" id="CHEBI:38290"/>
    </cofactor>
</comment>
<proteinExistence type="predicted"/>
<evidence type="ECO:0000256" key="6">
    <source>
        <dbReference type="ARBA" id="ARBA00023004"/>
    </source>
</evidence>
<keyword evidence="4" id="KW-0223">Dioxygenase</keyword>
<dbReference type="GO" id="GO:0031418">
    <property type="term" value="F:L-ascorbic acid binding"/>
    <property type="evidence" value="ECO:0007669"/>
    <property type="project" value="UniProtKB-KW"/>
</dbReference>
<dbReference type="InterPro" id="IPR005123">
    <property type="entry name" value="Oxoglu/Fe-dep_dioxygenase_dom"/>
</dbReference>
<feature type="region of interest" description="Disordered" evidence="7">
    <location>
        <begin position="1"/>
        <end position="49"/>
    </location>
</feature>
<feature type="compositionally biased region" description="Gly residues" evidence="7">
    <location>
        <begin position="8"/>
        <end position="47"/>
    </location>
</feature>
<sequence length="237" mass="25201">MAIVTPPRGGGGWGGGWGGRGGGGGWGAPLPPRGGGTQLSGGGGRGGPPMVPFGSGFPAAIVMLRRSVVASGVKQATADYRISKSAWLKDSSHAVIEKLDLRISMVTGLNVNHPFGEYLQVVNYGIGGHYEPHFDHATAPTSPVYKLNTGNRVATFMIYLSSVEAGGSTAFIYANFSLPVVEKAAVFWWNLHRNGEGNVDTLHAGCPVLVGDKWVANKWIHEYGQEFIHRCTLNRDE</sequence>
<organism evidence="9 10">
    <name type="scientific">Knipowitschia caucasica</name>
    <name type="common">Caucasian dwarf goby</name>
    <name type="synonym">Pomatoschistus caucasicus</name>
    <dbReference type="NCBI Taxonomy" id="637954"/>
    <lineage>
        <taxon>Eukaryota</taxon>
        <taxon>Metazoa</taxon>
        <taxon>Chordata</taxon>
        <taxon>Craniata</taxon>
        <taxon>Vertebrata</taxon>
        <taxon>Euteleostomi</taxon>
        <taxon>Actinopterygii</taxon>
        <taxon>Neopterygii</taxon>
        <taxon>Teleostei</taxon>
        <taxon>Neoteleostei</taxon>
        <taxon>Acanthomorphata</taxon>
        <taxon>Gobiaria</taxon>
        <taxon>Gobiiformes</taxon>
        <taxon>Gobioidei</taxon>
        <taxon>Gobiidae</taxon>
        <taxon>Gobiinae</taxon>
        <taxon>Knipowitschia</taxon>
    </lineage>
</organism>
<evidence type="ECO:0000313" key="10">
    <source>
        <dbReference type="Proteomes" id="UP001497482"/>
    </source>
</evidence>
<feature type="domain" description="Fe2OG dioxygenase" evidence="8">
    <location>
        <begin position="110"/>
        <end position="222"/>
    </location>
</feature>
<evidence type="ECO:0000256" key="3">
    <source>
        <dbReference type="ARBA" id="ARBA00022896"/>
    </source>
</evidence>
<reference evidence="9 10" key="1">
    <citation type="submission" date="2024-04" db="EMBL/GenBank/DDBJ databases">
        <authorList>
            <person name="Waldvogel A.-M."/>
            <person name="Schoenle A."/>
        </authorList>
    </citation>
    <scope>NUCLEOTIDE SEQUENCE [LARGE SCALE GENOMIC DNA]</scope>
</reference>
<dbReference type="AlphaFoldDB" id="A0AAV2J353"/>
<keyword evidence="5" id="KW-0560">Oxidoreductase</keyword>
<dbReference type="InterPro" id="IPR006620">
    <property type="entry name" value="Pro_4_hyd_alph"/>
</dbReference>
<evidence type="ECO:0000256" key="4">
    <source>
        <dbReference type="ARBA" id="ARBA00022964"/>
    </source>
</evidence>
<dbReference type="EMBL" id="OZ035832">
    <property type="protein sequence ID" value="CAL1571090.1"/>
    <property type="molecule type" value="Genomic_DNA"/>
</dbReference>
<accession>A0AAV2J353</accession>
<dbReference type="GO" id="GO:0004656">
    <property type="term" value="F:procollagen-proline 4-dioxygenase activity"/>
    <property type="evidence" value="ECO:0007669"/>
    <property type="project" value="TreeGrafter"/>
</dbReference>
<dbReference type="InterPro" id="IPR045054">
    <property type="entry name" value="P4HA-like"/>
</dbReference>
<dbReference type="PROSITE" id="PS51471">
    <property type="entry name" value="FE2OG_OXY"/>
    <property type="match status" value="1"/>
</dbReference>
<dbReference type="FunFam" id="2.60.120.620:FF:000013">
    <property type="entry name" value="Prolyl 4-hydroxylase subunit alpha 3"/>
    <property type="match status" value="1"/>
</dbReference>
<evidence type="ECO:0000256" key="7">
    <source>
        <dbReference type="SAM" id="MobiDB-lite"/>
    </source>
</evidence>
<dbReference type="Pfam" id="PF13640">
    <property type="entry name" value="2OG-FeII_Oxy_3"/>
    <property type="match status" value="1"/>
</dbReference>
<keyword evidence="6" id="KW-0408">Iron</keyword>
<dbReference type="Gene3D" id="2.60.120.620">
    <property type="entry name" value="q2cbj1_9rhob like domain"/>
    <property type="match status" value="1"/>
</dbReference>
<dbReference type="PANTHER" id="PTHR10869">
    <property type="entry name" value="PROLYL 4-HYDROXYLASE ALPHA SUBUNIT"/>
    <property type="match status" value="1"/>
</dbReference>
<dbReference type="GO" id="GO:0005506">
    <property type="term" value="F:iron ion binding"/>
    <property type="evidence" value="ECO:0007669"/>
    <property type="project" value="InterPro"/>
</dbReference>
<keyword evidence="10" id="KW-1185">Reference proteome</keyword>
<dbReference type="Proteomes" id="UP001497482">
    <property type="component" value="Chromosome 10"/>
</dbReference>
<dbReference type="InterPro" id="IPR044862">
    <property type="entry name" value="Pro_4_hyd_alph_FE2OG_OXY"/>
</dbReference>
<keyword evidence="3" id="KW-0847">Vitamin C</keyword>